<dbReference type="InterPro" id="IPR011057">
    <property type="entry name" value="Mss4-like_sf"/>
</dbReference>
<keyword evidence="3" id="KW-0862">Zinc</keyword>
<dbReference type="GO" id="GO:0046872">
    <property type="term" value="F:metal ion binding"/>
    <property type="evidence" value="ECO:0007669"/>
    <property type="project" value="UniProtKB-KW"/>
</dbReference>
<gene>
    <name evidence="6" type="ORF">UCDDS831_g08958</name>
</gene>
<dbReference type="Proteomes" id="UP000034182">
    <property type="component" value="Unassembled WGS sequence"/>
</dbReference>
<organism evidence="6 7">
    <name type="scientific">Diplodia seriata</name>
    <dbReference type="NCBI Taxonomy" id="420778"/>
    <lineage>
        <taxon>Eukaryota</taxon>
        <taxon>Fungi</taxon>
        <taxon>Dikarya</taxon>
        <taxon>Ascomycota</taxon>
        <taxon>Pezizomycotina</taxon>
        <taxon>Dothideomycetes</taxon>
        <taxon>Dothideomycetes incertae sedis</taxon>
        <taxon>Botryosphaeriales</taxon>
        <taxon>Botryosphaeriaceae</taxon>
        <taxon>Diplodia</taxon>
    </lineage>
</organism>
<dbReference type="AlphaFoldDB" id="A0A0G2G8I3"/>
<name>A0A0G2G8I3_9PEZI</name>
<dbReference type="PANTHER" id="PTHR33337">
    <property type="entry name" value="GFA DOMAIN-CONTAINING PROTEIN"/>
    <property type="match status" value="1"/>
</dbReference>
<evidence type="ECO:0000313" key="7">
    <source>
        <dbReference type="Proteomes" id="UP000034182"/>
    </source>
</evidence>
<dbReference type="Gene3D" id="3.90.1590.10">
    <property type="entry name" value="glutathione-dependent formaldehyde- activating enzyme (gfa)"/>
    <property type="match status" value="1"/>
</dbReference>
<protein>
    <submittedName>
        <fullName evidence="6">Putative glutathione-dependent formaldehyde-activating</fullName>
    </submittedName>
</protein>
<dbReference type="SUPFAM" id="SSF51316">
    <property type="entry name" value="Mss4-like"/>
    <property type="match status" value="1"/>
</dbReference>
<comment type="caution">
    <text evidence="6">The sequence shown here is derived from an EMBL/GenBank/DDBJ whole genome shotgun (WGS) entry which is preliminary data.</text>
</comment>
<dbReference type="EMBL" id="LAQI01000304">
    <property type="protein sequence ID" value="KKY13475.1"/>
    <property type="molecule type" value="Genomic_DNA"/>
</dbReference>
<dbReference type="PANTHER" id="PTHR33337:SF30">
    <property type="entry name" value="DUF636 DOMAIN PROTEIN (AFU_ORTHOLOGUE AFUA_1G03180)"/>
    <property type="match status" value="1"/>
</dbReference>
<reference evidence="6 7" key="2">
    <citation type="submission" date="2015-05" db="EMBL/GenBank/DDBJ databases">
        <title>Distinctive expansion of gene families associated with plant cell wall degradation and secondary metabolism in the genomes of grapevine trunk pathogens.</title>
        <authorList>
            <person name="Lawrence D.P."/>
            <person name="Travadon R."/>
            <person name="Rolshausen P.E."/>
            <person name="Baumgartner K."/>
        </authorList>
    </citation>
    <scope>NUCLEOTIDE SEQUENCE [LARGE SCALE GENOMIC DNA]</scope>
    <source>
        <strain evidence="6">DS831</strain>
    </source>
</reference>
<dbReference type="GO" id="GO:0016846">
    <property type="term" value="F:carbon-sulfur lyase activity"/>
    <property type="evidence" value="ECO:0007669"/>
    <property type="project" value="InterPro"/>
</dbReference>
<evidence type="ECO:0000313" key="6">
    <source>
        <dbReference type="EMBL" id="KKY13475.1"/>
    </source>
</evidence>
<dbReference type="Pfam" id="PF04828">
    <property type="entry name" value="GFA"/>
    <property type="match status" value="1"/>
</dbReference>
<dbReference type="InterPro" id="IPR006913">
    <property type="entry name" value="CENP-V/GFA"/>
</dbReference>
<evidence type="ECO:0000256" key="1">
    <source>
        <dbReference type="ARBA" id="ARBA00005495"/>
    </source>
</evidence>
<sequence>MALEGSCCCGAVGIKSTGEIQAKALCHCLDCRKITGSTYSTNIIVAGNGFSVTKGTPKQFSKTADSGSTITSNFCGDCGSTLWRQSPAFGDARIIKAGTLDTPGAVDEIAKPAAELFTTQRVPWVSAIAGAEQKVAQ</sequence>
<evidence type="ECO:0000259" key="5">
    <source>
        <dbReference type="PROSITE" id="PS51891"/>
    </source>
</evidence>
<comment type="similarity">
    <text evidence="1">Belongs to the Gfa family.</text>
</comment>
<feature type="domain" description="CENP-V/GFA" evidence="5">
    <location>
        <begin position="3"/>
        <end position="125"/>
    </location>
</feature>
<keyword evidence="4" id="KW-0456">Lyase</keyword>
<evidence type="ECO:0000256" key="3">
    <source>
        <dbReference type="ARBA" id="ARBA00022833"/>
    </source>
</evidence>
<reference evidence="6 7" key="1">
    <citation type="submission" date="2015-03" db="EMBL/GenBank/DDBJ databases">
        <authorList>
            <person name="Morales-Cruz A."/>
            <person name="Amrine K.C."/>
            <person name="Cantu D."/>
        </authorList>
    </citation>
    <scope>NUCLEOTIDE SEQUENCE [LARGE SCALE GENOMIC DNA]</scope>
    <source>
        <strain evidence="6">DS831</strain>
    </source>
</reference>
<evidence type="ECO:0000256" key="4">
    <source>
        <dbReference type="ARBA" id="ARBA00023239"/>
    </source>
</evidence>
<accession>A0A0G2G8I3</accession>
<evidence type="ECO:0000256" key="2">
    <source>
        <dbReference type="ARBA" id="ARBA00022723"/>
    </source>
</evidence>
<keyword evidence="2" id="KW-0479">Metal-binding</keyword>
<dbReference type="PROSITE" id="PS51891">
    <property type="entry name" value="CENP_V_GFA"/>
    <property type="match status" value="1"/>
</dbReference>
<proteinExistence type="inferred from homology"/>